<feature type="domain" description="MrkD-like receptor binding" evidence="6">
    <location>
        <begin position="41"/>
        <end position="128"/>
    </location>
</feature>
<evidence type="ECO:0000259" key="6">
    <source>
        <dbReference type="Pfam" id="PF22003"/>
    </source>
</evidence>
<dbReference type="AlphaFoldDB" id="A0A1H1SEH0"/>
<dbReference type="Gene3D" id="2.60.40.1090">
    <property type="entry name" value="Fimbrial-type adhesion domain"/>
    <property type="match status" value="1"/>
</dbReference>
<evidence type="ECO:0000313" key="8">
    <source>
        <dbReference type="Proteomes" id="UP000199524"/>
    </source>
</evidence>
<dbReference type="InterPro" id="IPR036937">
    <property type="entry name" value="Adhesion_dom_fimbrial_sf"/>
</dbReference>
<dbReference type="InterPro" id="IPR008966">
    <property type="entry name" value="Adhesion_dom_sf"/>
</dbReference>
<dbReference type="PANTHER" id="PTHR33420">
    <property type="entry name" value="FIMBRIAL SUBUNIT ELFA-RELATED"/>
    <property type="match status" value="1"/>
</dbReference>
<dbReference type="InterPro" id="IPR000259">
    <property type="entry name" value="Adhesion_dom_fimbrial"/>
</dbReference>
<dbReference type="PANTHER" id="PTHR33420:SF14">
    <property type="entry name" value="TYPE 1 FIMBRIN D-MANNOSE SPECIFIC ADHESIN"/>
    <property type="match status" value="1"/>
</dbReference>
<comment type="similarity">
    <text evidence="2">Belongs to the fimbrial protein family.</text>
</comment>
<protein>
    <submittedName>
        <fullName evidence="7">Pilin (Type 1 fimbria component protein)</fullName>
    </submittedName>
</protein>
<dbReference type="InterPro" id="IPR054160">
    <property type="entry name" value="MrkD_recept-bd"/>
</dbReference>
<dbReference type="SUPFAM" id="SSF49401">
    <property type="entry name" value="Bacterial adhesins"/>
    <property type="match status" value="1"/>
</dbReference>
<sequence>MKYSIPFVYALLMSLLPLAAQAACNYYPNNPRNLATFPATINVPSTLPVGALIARATFSGPYPSGISTCTPPTMQQTTGRYTAADWITLPGGIGVYRTNVPGVGIRVYATLRGGVPHTLSLRSSSIALPHIAYEHTLVTLEAQFYKTANVSNGTVPSGNLMVNNWDGRTIHTVVLSNPVSFVAPVATCDLATSDLNRTITLDPVRITNFTGVSAGLKYFDLTATCSNASNVTFRFTGTPATGNPALFANTGTAGGVGLWLHTPNQTVSHNSTRNVAVSGNRAVLRLGAEYHKTSGALTKGTLVSTVTVNISYN</sequence>
<feature type="domain" description="Fimbrial-type adhesion" evidence="5">
    <location>
        <begin position="186"/>
        <end position="312"/>
    </location>
</feature>
<dbReference type="EMBL" id="LT629777">
    <property type="protein sequence ID" value="SDS46394.1"/>
    <property type="molecule type" value="Genomic_DNA"/>
</dbReference>
<evidence type="ECO:0000256" key="3">
    <source>
        <dbReference type="ARBA" id="ARBA00023263"/>
    </source>
</evidence>
<evidence type="ECO:0000313" key="7">
    <source>
        <dbReference type="EMBL" id="SDS46394.1"/>
    </source>
</evidence>
<evidence type="ECO:0000256" key="2">
    <source>
        <dbReference type="ARBA" id="ARBA00006671"/>
    </source>
</evidence>
<evidence type="ECO:0000259" key="5">
    <source>
        <dbReference type="Pfam" id="PF00419"/>
    </source>
</evidence>
<dbReference type="Proteomes" id="UP000199524">
    <property type="component" value="Chromosome I"/>
</dbReference>
<keyword evidence="3" id="KW-0281">Fimbrium</keyword>
<evidence type="ECO:0000256" key="1">
    <source>
        <dbReference type="ARBA" id="ARBA00004561"/>
    </source>
</evidence>
<comment type="subcellular location">
    <subcellularLocation>
        <location evidence="1">Fimbrium</location>
    </subcellularLocation>
</comment>
<dbReference type="RefSeq" id="WP_232000481.1">
    <property type="nucleotide sequence ID" value="NZ_LT629777.1"/>
</dbReference>
<name>A0A1H1SEH0_9PSED</name>
<dbReference type="Pfam" id="PF22003">
    <property type="entry name" value="MrkDrd"/>
    <property type="match status" value="1"/>
</dbReference>
<evidence type="ECO:0000256" key="4">
    <source>
        <dbReference type="SAM" id="SignalP"/>
    </source>
</evidence>
<dbReference type="InterPro" id="IPR050263">
    <property type="entry name" value="Bact_Fimbrial_Adh_Pro"/>
</dbReference>
<feature type="signal peptide" evidence="4">
    <location>
        <begin position="1"/>
        <end position="22"/>
    </location>
</feature>
<organism evidence="7 8">
    <name type="scientific">Pseudomonas asplenii</name>
    <dbReference type="NCBI Taxonomy" id="53407"/>
    <lineage>
        <taxon>Bacteria</taxon>
        <taxon>Pseudomonadati</taxon>
        <taxon>Pseudomonadota</taxon>
        <taxon>Gammaproteobacteria</taxon>
        <taxon>Pseudomonadales</taxon>
        <taxon>Pseudomonadaceae</taxon>
        <taxon>Pseudomonas</taxon>
    </lineage>
</organism>
<dbReference type="GO" id="GO:0043709">
    <property type="term" value="P:cell adhesion involved in single-species biofilm formation"/>
    <property type="evidence" value="ECO:0007669"/>
    <property type="project" value="TreeGrafter"/>
</dbReference>
<dbReference type="Pfam" id="PF00419">
    <property type="entry name" value="Fimbrial"/>
    <property type="match status" value="1"/>
</dbReference>
<keyword evidence="4" id="KW-0732">Signal</keyword>
<proteinExistence type="inferred from homology"/>
<dbReference type="Gene3D" id="2.60.40.3310">
    <property type="match status" value="1"/>
</dbReference>
<accession>A0A1H1SEH0</accession>
<dbReference type="GeneID" id="300206674"/>
<feature type="chain" id="PRO_5009259932" evidence="4">
    <location>
        <begin position="23"/>
        <end position="313"/>
    </location>
</feature>
<gene>
    <name evidence="7" type="ORF">SAMN05216598_1670</name>
</gene>
<dbReference type="GO" id="GO:0009289">
    <property type="term" value="C:pilus"/>
    <property type="evidence" value="ECO:0007669"/>
    <property type="project" value="UniProtKB-SubCell"/>
</dbReference>
<reference evidence="8" key="1">
    <citation type="submission" date="2016-10" db="EMBL/GenBank/DDBJ databases">
        <authorList>
            <person name="Varghese N."/>
            <person name="Submissions S."/>
        </authorList>
    </citation>
    <scope>NUCLEOTIDE SEQUENCE [LARGE SCALE GENOMIC DNA]</scope>
    <source>
        <strain evidence="8">ATCC 23835</strain>
    </source>
</reference>
<keyword evidence="8" id="KW-1185">Reference proteome</keyword>